<gene>
    <name evidence="1" type="ORF">FXB38_18975</name>
</gene>
<keyword evidence="2" id="KW-1185">Reference proteome</keyword>
<protein>
    <submittedName>
        <fullName evidence="1">Uncharacterized protein</fullName>
    </submittedName>
</protein>
<dbReference type="Proteomes" id="UP000324853">
    <property type="component" value="Unassembled WGS sequence"/>
</dbReference>
<comment type="caution">
    <text evidence="1">The sequence shown here is derived from an EMBL/GenBank/DDBJ whole genome shotgun (WGS) entry which is preliminary data.</text>
</comment>
<dbReference type="RefSeq" id="WP_148752495.1">
    <property type="nucleotide sequence ID" value="NZ_VSSR01000029.1"/>
</dbReference>
<sequence length="106" mass="11346">MGKLFLAVMPVGLAILIGAAAYIITLQIVSAAPDRSRLPQKTDTLYGKLTLGTFAGGEMTLKPAPRCPRLLISQVGHHGEGPHDMIDNIHSRSPVFGKTQEQIGRS</sequence>
<evidence type="ECO:0000313" key="2">
    <source>
        <dbReference type="Proteomes" id="UP000324853"/>
    </source>
</evidence>
<name>A0A5S4WT34_9BRAD</name>
<dbReference type="EMBL" id="VSSR01000029">
    <property type="protein sequence ID" value="TYL83340.1"/>
    <property type="molecule type" value="Genomic_DNA"/>
</dbReference>
<proteinExistence type="predicted"/>
<dbReference type="AlphaFoldDB" id="A0A5S4WT34"/>
<reference evidence="1 2" key="1">
    <citation type="submission" date="2019-08" db="EMBL/GenBank/DDBJ databases">
        <title>Bradyrhizobium hipponensis sp. nov., a rhizobium isolated from a Lupinus angustifolius root nodule in Tunisia.</title>
        <authorList>
            <person name="Off K."/>
            <person name="Rejili M."/>
            <person name="Mars M."/>
            <person name="Brachmann A."/>
            <person name="Marin M."/>
        </authorList>
    </citation>
    <scope>NUCLEOTIDE SEQUENCE [LARGE SCALE GENOMIC DNA]</scope>
    <source>
        <strain evidence="1 2">CTAW11</strain>
    </source>
</reference>
<accession>A0A5S4WT34</accession>
<evidence type="ECO:0000313" key="1">
    <source>
        <dbReference type="EMBL" id="TYL83340.1"/>
    </source>
</evidence>
<organism evidence="1 2">
    <name type="scientific">Bradyrhizobium cytisi</name>
    <dbReference type="NCBI Taxonomy" id="515489"/>
    <lineage>
        <taxon>Bacteria</taxon>
        <taxon>Pseudomonadati</taxon>
        <taxon>Pseudomonadota</taxon>
        <taxon>Alphaproteobacteria</taxon>
        <taxon>Hyphomicrobiales</taxon>
        <taxon>Nitrobacteraceae</taxon>
        <taxon>Bradyrhizobium</taxon>
    </lineage>
</organism>